<dbReference type="AlphaFoldDB" id="A0A812CMB9"/>
<comment type="caution">
    <text evidence="2">The sequence shown here is derived from an EMBL/GenBank/DDBJ whole genome shotgun (WGS) entry which is preliminary data.</text>
</comment>
<evidence type="ECO:0000313" key="3">
    <source>
        <dbReference type="Proteomes" id="UP000597762"/>
    </source>
</evidence>
<keyword evidence="1" id="KW-0732">Signal</keyword>
<dbReference type="EMBL" id="CAHIKZ030001727">
    <property type="protein sequence ID" value="CAE1273477.1"/>
    <property type="molecule type" value="Genomic_DNA"/>
</dbReference>
<feature type="signal peptide" evidence="1">
    <location>
        <begin position="1"/>
        <end position="23"/>
    </location>
</feature>
<accession>A0A812CMB9</accession>
<evidence type="ECO:0000256" key="1">
    <source>
        <dbReference type="SAM" id="SignalP"/>
    </source>
</evidence>
<organism evidence="2 3">
    <name type="scientific">Acanthosepion pharaonis</name>
    <name type="common">Pharaoh cuttlefish</name>
    <name type="synonym">Sepia pharaonis</name>
    <dbReference type="NCBI Taxonomy" id="158019"/>
    <lineage>
        <taxon>Eukaryota</taxon>
        <taxon>Metazoa</taxon>
        <taxon>Spiralia</taxon>
        <taxon>Lophotrochozoa</taxon>
        <taxon>Mollusca</taxon>
        <taxon>Cephalopoda</taxon>
        <taxon>Coleoidea</taxon>
        <taxon>Decapodiformes</taxon>
        <taxon>Sepiida</taxon>
        <taxon>Sepiina</taxon>
        <taxon>Sepiidae</taxon>
        <taxon>Acanthosepion</taxon>
    </lineage>
</organism>
<dbReference type="Proteomes" id="UP000597762">
    <property type="component" value="Unassembled WGS sequence"/>
</dbReference>
<reference evidence="2" key="1">
    <citation type="submission" date="2021-01" db="EMBL/GenBank/DDBJ databases">
        <authorList>
            <person name="Li R."/>
            <person name="Bekaert M."/>
        </authorList>
    </citation>
    <scope>NUCLEOTIDE SEQUENCE</scope>
    <source>
        <strain evidence="2">Farmed</strain>
    </source>
</reference>
<sequence length="161" mass="18040">MSLHIHLSFCLLLVWSWIKFFSSEKKLGIPANPCLSIRDEHAVRPPIGEVTNVLLDRSTDRRLVTAHVSDNFGVALASIIVDCLLDSGDEHVGPNCRRTNVVRLSSGSKLVLVITRLPLPPNVHDHGSLEPKSGHHFRRLLPDAKRSYYHCSALIFHPGKW</sequence>
<proteinExistence type="predicted"/>
<feature type="chain" id="PRO_5032430639" evidence="1">
    <location>
        <begin position="24"/>
        <end position="161"/>
    </location>
</feature>
<gene>
    <name evidence="2" type="ORF">SPHA_38185</name>
</gene>
<name>A0A812CMB9_ACAPH</name>
<protein>
    <submittedName>
        <fullName evidence="2">Uncharacterized protein</fullName>
    </submittedName>
</protein>
<keyword evidence="3" id="KW-1185">Reference proteome</keyword>
<evidence type="ECO:0000313" key="2">
    <source>
        <dbReference type="EMBL" id="CAE1273477.1"/>
    </source>
</evidence>